<name>A0A3A8PD56_9BACT</name>
<organism evidence="2 3">
    <name type="scientific">Corallococcus llansteffanensis</name>
    <dbReference type="NCBI Taxonomy" id="2316731"/>
    <lineage>
        <taxon>Bacteria</taxon>
        <taxon>Pseudomonadati</taxon>
        <taxon>Myxococcota</taxon>
        <taxon>Myxococcia</taxon>
        <taxon>Myxococcales</taxon>
        <taxon>Cystobacterineae</taxon>
        <taxon>Myxococcaceae</taxon>
        <taxon>Corallococcus</taxon>
    </lineage>
</organism>
<keyword evidence="3" id="KW-1185">Reference proteome</keyword>
<feature type="region of interest" description="Disordered" evidence="1">
    <location>
        <begin position="206"/>
        <end position="233"/>
    </location>
</feature>
<evidence type="ECO:0000313" key="2">
    <source>
        <dbReference type="EMBL" id="RKH54338.1"/>
    </source>
</evidence>
<reference evidence="3" key="1">
    <citation type="submission" date="2018-09" db="EMBL/GenBank/DDBJ databases">
        <authorList>
            <person name="Livingstone P.G."/>
            <person name="Whitworth D.E."/>
        </authorList>
    </citation>
    <scope>NUCLEOTIDE SEQUENCE [LARGE SCALE GENOMIC DNA]</scope>
    <source>
        <strain evidence="3">CA051B</strain>
    </source>
</reference>
<evidence type="ECO:0000256" key="1">
    <source>
        <dbReference type="SAM" id="MobiDB-lite"/>
    </source>
</evidence>
<dbReference type="PROSITE" id="PS51257">
    <property type="entry name" value="PROKAR_LIPOPROTEIN"/>
    <property type="match status" value="1"/>
</dbReference>
<gene>
    <name evidence="2" type="ORF">D7V93_25700</name>
</gene>
<proteinExistence type="predicted"/>
<feature type="region of interest" description="Disordered" evidence="1">
    <location>
        <begin position="25"/>
        <end position="106"/>
    </location>
</feature>
<evidence type="ECO:0000313" key="3">
    <source>
        <dbReference type="Proteomes" id="UP000272888"/>
    </source>
</evidence>
<dbReference type="AlphaFoldDB" id="A0A3A8PD56"/>
<comment type="caution">
    <text evidence="2">The sequence shown here is derived from an EMBL/GenBank/DDBJ whole genome shotgun (WGS) entry which is preliminary data.</text>
</comment>
<sequence length="569" mass="60748">MKHGWRWTGAVLLVGALGWVGCGGDDGDTRGVDDPAPVEDPQENPQVPDAGTQRPDAGSGTDAGTGGTDAGTGGTDAGTGGTDAGTGGTDAGTDAGTPPETVQTYPLPSAPGWTFYNQELGAPRYIYGITADQGGNIWVAGGEEGLFLMKKGQTTLQRFTMSDGLHPFGRMRDGVGGPPPGMPYLKVISVAGGPSGTVFVGYAGKPPAPGRPTCEDEWDQSEKEGRPADASVYKSGDADKVTLKADGTLDVVHYDIHTGPTKVGAELRGREKLCTIYRIAYDPVKEVVWFGGNHGFAMGDAKFDGNVPAYCWDPRPWNTTESPKFKWEFECAGLYEHVHPHISGSKGELLSDRYYGIAITDNHDVFFGGQIRSTRFYYMTLSPDQQQGNYWDAQAYTEDKGYDWNRFDIWADQVPDYPSEAQRVDDNVSGMAMAGNGDVWVSSFFYGLARLNPQGQVQTKVMQDLVNYSPARGSTPAMAPTSAVATDPLDGSLWVGANWWGGITRLKGGGTVKYSADVFGTAVTSVSAVSDIQFDRSGGKRRVLMSFEGVKNPKTGVVTPGLIGIYEGD</sequence>
<dbReference type="RefSeq" id="WP_120645909.1">
    <property type="nucleotide sequence ID" value="NZ_RAWB01000304.1"/>
</dbReference>
<dbReference type="SUPFAM" id="SSF63829">
    <property type="entry name" value="Calcium-dependent phosphotriesterase"/>
    <property type="match status" value="1"/>
</dbReference>
<protein>
    <submittedName>
        <fullName evidence="2">Uncharacterized protein</fullName>
    </submittedName>
</protein>
<dbReference type="EMBL" id="RAWB01000304">
    <property type="protein sequence ID" value="RKH54338.1"/>
    <property type="molecule type" value="Genomic_DNA"/>
</dbReference>
<feature type="compositionally biased region" description="Gly residues" evidence="1">
    <location>
        <begin position="61"/>
        <end position="90"/>
    </location>
</feature>
<dbReference type="Proteomes" id="UP000272888">
    <property type="component" value="Unassembled WGS sequence"/>
</dbReference>
<accession>A0A3A8PD56</accession>